<dbReference type="GO" id="GO:0000166">
    <property type="term" value="F:nucleotide binding"/>
    <property type="evidence" value="ECO:0007669"/>
    <property type="project" value="UniProtKB-KW"/>
</dbReference>
<dbReference type="GO" id="GO:0004540">
    <property type="term" value="F:RNA nuclease activity"/>
    <property type="evidence" value="ECO:0007669"/>
    <property type="project" value="InterPro"/>
</dbReference>
<organism evidence="6 7">
    <name type="scientific">Candidatus Staskawiczbacteria bacterium RIFCSPHIGHO2_01_FULL_39_25</name>
    <dbReference type="NCBI Taxonomy" id="1802202"/>
    <lineage>
        <taxon>Bacteria</taxon>
        <taxon>Candidatus Staskawicziibacteriota</taxon>
    </lineage>
</organism>
<evidence type="ECO:0000256" key="5">
    <source>
        <dbReference type="ARBA" id="ARBA00022801"/>
    </source>
</evidence>
<keyword evidence="4" id="KW-0547">Nucleotide-binding</keyword>
<evidence type="ECO:0000313" key="7">
    <source>
        <dbReference type="Proteomes" id="UP000176855"/>
    </source>
</evidence>
<protein>
    <recommendedName>
        <fullName evidence="8">DUF86 domain-containing protein</fullName>
    </recommendedName>
</protein>
<evidence type="ECO:0008006" key="8">
    <source>
        <dbReference type="Google" id="ProtNLM"/>
    </source>
</evidence>
<proteinExistence type="predicted"/>
<evidence type="ECO:0000313" key="6">
    <source>
        <dbReference type="EMBL" id="OGZ64407.1"/>
    </source>
</evidence>
<dbReference type="PANTHER" id="PTHR34139">
    <property type="entry name" value="UPF0331 PROTEIN MJ0127"/>
    <property type="match status" value="1"/>
</dbReference>
<dbReference type="EMBL" id="MHOO01000006">
    <property type="protein sequence ID" value="OGZ64407.1"/>
    <property type="molecule type" value="Genomic_DNA"/>
</dbReference>
<dbReference type="GO" id="GO:0110001">
    <property type="term" value="C:toxin-antitoxin complex"/>
    <property type="evidence" value="ECO:0007669"/>
    <property type="project" value="InterPro"/>
</dbReference>
<keyword evidence="3" id="KW-0540">Nuclease</keyword>
<keyword evidence="1" id="KW-0597">Phosphoprotein</keyword>
<dbReference type="PANTHER" id="PTHR34139:SF1">
    <property type="entry name" value="RNASE MJ1380-RELATED"/>
    <property type="match status" value="1"/>
</dbReference>
<dbReference type="InterPro" id="IPR008201">
    <property type="entry name" value="HepT-like"/>
</dbReference>
<gene>
    <name evidence="6" type="ORF">A2730_03985</name>
</gene>
<reference evidence="6 7" key="1">
    <citation type="journal article" date="2016" name="Nat. Commun.">
        <title>Thousands of microbial genomes shed light on interconnected biogeochemical processes in an aquifer system.</title>
        <authorList>
            <person name="Anantharaman K."/>
            <person name="Brown C.T."/>
            <person name="Hug L.A."/>
            <person name="Sharon I."/>
            <person name="Castelle C.J."/>
            <person name="Probst A.J."/>
            <person name="Thomas B.C."/>
            <person name="Singh A."/>
            <person name="Wilkins M.J."/>
            <person name="Karaoz U."/>
            <person name="Brodie E.L."/>
            <person name="Williams K.H."/>
            <person name="Hubbard S.S."/>
            <person name="Banfield J.F."/>
        </authorList>
    </citation>
    <scope>NUCLEOTIDE SEQUENCE [LARGE SCALE GENOMIC DNA]</scope>
</reference>
<evidence type="ECO:0000256" key="1">
    <source>
        <dbReference type="ARBA" id="ARBA00022553"/>
    </source>
</evidence>
<sequence length="116" mass="13473">MTHRDVAYLNHILDAISDIEESVGSHSKEEFLELKDVRDANVRRLEIIGEATKNVSTSTRDKYNSILWKDIAGTRDKIAHHYFGINFEIVWNIIKNDIPPLKKQILKMRLELESNV</sequence>
<evidence type="ECO:0000256" key="3">
    <source>
        <dbReference type="ARBA" id="ARBA00022722"/>
    </source>
</evidence>
<keyword evidence="2" id="KW-1277">Toxin-antitoxin system</keyword>
<comment type="caution">
    <text evidence="6">The sequence shown here is derived from an EMBL/GenBank/DDBJ whole genome shotgun (WGS) entry which is preliminary data.</text>
</comment>
<keyword evidence="5" id="KW-0378">Hydrolase</keyword>
<dbReference type="InterPro" id="IPR051813">
    <property type="entry name" value="HepT_RNase_toxin"/>
</dbReference>
<dbReference type="AlphaFoldDB" id="A0A1G2HPJ9"/>
<dbReference type="Proteomes" id="UP000176855">
    <property type="component" value="Unassembled WGS sequence"/>
</dbReference>
<dbReference type="Pfam" id="PF01934">
    <property type="entry name" value="HepT-like"/>
    <property type="match status" value="1"/>
</dbReference>
<evidence type="ECO:0000256" key="4">
    <source>
        <dbReference type="ARBA" id="ARBA00022741"/>
    </source>
</evidence>
<dbReference type="GO" id="GO:0016787">
    <property type="term" value="F:hydrolase activity"/>
    <property type="evidence" value="ECO:0007669"/>
    <property type="project" value="UniProtKB-KW"/>
</dbReference>
<name>A0A1G2HPJ9_9BACT</name>
<accession>A0A1G2HPJ9</accession>
<evidence type="ECO:0000256" key="2">
    <source>
        <dbReference type="ARBA" id="ARBA00022649"/>
    </source>
</evidence>